<name>A0A2K3MWC3_TRIPR</name>
<sequence length="251" mass="28973">MVRNLGNMHEVFKGDTRNEGDLDPSIFEGVTHVIRCTGTTAFPSRRWDDENTPERVGYGTGTRYGVQRFKVRYVSGTDTHPVLVLSVKWSTRASYSYCSFFYYAFPSIHLLNNPHPPIPPLHVFFYYAFDIFLEPEPKPFYSIQTVQLIDTHEYTPHPLAHPPYFKCRLFHAKSNFNFIRLFNFGCKPVLVQPKILGIKAVYDTVLPVPGPRLSTIYTKMDMNGKPVWERHDAIVLLNAIGRKRGEEEEVQ</sequence>
<comment type="caution">
    <text evidence="1">The sequence shown here is derived from an EMBL/GenBank/DDBJ whole genome shotgun (WGS) entry which is preliminary data.</text>
</comment>
<dbReference type="STRING" id="57577.A0A2K3MWC3"/>
<evidence type="ECO:0000313" key="2">
    <source>
        <dbReference type="Proteomes" id="UP000236291"/>
    </source>
</evidence>
<dbReference type="Proteomes" id="UP000236291">
    <property type="component" value="Unassembled WGS sequence"/>
</dbReference>
<dbReference type="ExpressionAtlas" id="A0A2K3MWC3">
    <property type="expression patterns" value="baseline"/>
</dbReference>
<dbReference type="PANTHER" id="PTHR15020:SF48">
    <property type="entry name" value="NAD(P)-BINDING ROSSMANN-FOLD SUPERFAMILY PROTEIN"/>
    <property type="match status" value="1"/>
</dbReference>
<accession>A0A2K3MWC3</accession>
<protein>
    <submittedName>
        <fullName evidence="1">Rossmann-fold NAD(P)-binding domain protein</fullName>
    </submittedName>
</protein>
<evidence type="ECO:0000313" key="1">
    <source>
        <dbReference type="EMBL" id="PNX95044.1"/>
    </source>
</evidence>
<organism evidence="1 2">
    <name type="scientific">Trifolium pratense</name>
    <name type="common">Red clover</name>
    <dbReference type="NCBI Taxonomy" id="57577"/>
    <lineage>
        <taxon>Eukaryota</taxon>
        <taxon>Viridiplantae</taxon>
        <taxon>Streptophyta</taxon>
        <taxon>Embryophyta</taxon>
        <taxon>Tracheophyta</taxon>
        <taxon>Spermatophyta</taxon>
        <taxon>Magnoliopsida</taxon>
        <taxon>eudicotyledons</taxon>
        <taxon>Gunneridae</taxon>
        <taxon>Pentapetalae</taxon>
        <taxon>rosids</taxon>
        <taxon>fabids</taxon>
        <taxon>Fabales</taxon>
        <taxon>Fabaceae</taxon>
        <taxon>Papilionoideae</taxon>
        <taxon>50 kb inversion clade</taxon>
        <taxon>NPAAA clade</taxon>
        <taxon>Hologalegina</taxon>
        <taxon>IRL clade</taxon>
        <taxon>Trifolieae</taxon>
        <taxon>Trifolium</taxon>
    </lineage>
</organism>
<proteinExistence type="predicted"/>
<gene>
    <name evidence="1" type="ORF">L195_g018226</name>
</gene>
<reference evidence="1 2" key="1">
    <citation type="journal article" date="2014" name="Am. J. Bot.">
        <title>Genome assembly and annotation for red clover (Trifolium pratense; Fabaceae).</title>
        <authorList>
            <person name="Istvanek J."/>
            <person name="Jaros M."/>
            <person name="Krenek A."/>
            <person name="Repkova J."/>
        </authorList>
    </citation>
    <scope>NUCLEOTIDE SEQUENCE [LARGE SCALE GENOMIC DNA]</scope>
    <source>
        <strain evidence="2">cv. Tatra</strain>
        <tissue evidence="1">Young leaves</tissue>
    </source>
</reference>
<dbReference type="PANTHER" id="PTHR15020">
    <property type="entry name" value="FLAVIN REDUCTASE-RELATED"/>
    <property type="match status" value="1"/>
</dbReference>
<reference evidence="1 2" key="2">
    <citation type="journal article" date="2017" name="Front. Plant Sci.">
        <title>Gene Classification and Mining of Molecular Markers Useful in Red Clover (Trifolium pratense) Breeding.</title>
        <authorList>
            <person name="Istvanek J."/>
            <person name="Dluhosova J."/>
            <person name="Dluhos P."/>
            <person name="Patkova L."/>
            <person name="Nedelnik J."/>
            <person name="Repkova J."/>
        </authorList>
    </citation>
    <scope>NUCLEOTIDE SEQUENCE [LARGE SCALE GENOMIC DNA]</scope>
    <source>
        <strain evidence="2">cv. Tatra</strain>
        <tissue evidence="1">Young leaves</tissue>
    </source>
</reference>
<dbReference type="AlphaFoldDB" id="A0A2K3MWC3"/>
<dbReference type="EMBL" id="ASHM01013073">
    <property type="protein sequence ID" value="PNX95044.1"/>
    <property type="molecule type" value="Genomic_DNA"/>
</dbReference>